<evidence type="ECO:0000313" key="3">
    <source>
        <dbReference type="Proteomes" id="UP000322000"/>
    </source>
</evidence>
<dbReference type="FunCoup" id="A0A7E5VG84">
    <property type="interactions" value="1562"/>
</dbReference>
<dbReference type="InParanoid" id="A0A7E5VG84"/>
<dbReference type="KEGG" id="tnl:113493458"/>
<evidence type="ECO:0000256" key="1">
    <source>
        <dbReference type="PROSITE-ProRule" id="PRU00117"/>
    </source>
</evidence>
<name>A0A7E5VG84_TRINI</name>
<dbReference type="GO" id="GO:0003723">
    <property type="term" value="F:RNA binding"/>
    <property type="evidence" value="ECO:0007669"/>
    <property type="project" value="UniProtKB-UniRule"/>
</dbReference>
<dbReference type="GeneID" id="113493458"/>
<dbReference type="GO" id="GO:0005634">
    <property type="term" value="C:nucleus"/>
    <property type="evidence" value="ECO:0007669"/>
    <property type="project" value="TreeGrafter"/>
</dbReference>
<evidence type="ECO:0000259" key="2">
    <source>
        <dbReference type="SMART" id="SM00322"/>
    </source>
</evidence>
<dbReference type="Pfam" id="PF10469">
    <property type="entry name" value="AKAP7_NLS"/>
    <property type="match status" value="1"/>
</dbReference>
<dbReference type="PANTHER" id="PTHR13360:SF1">
    <property type="entry name" value="ACTIVATING SIGNAL COINTEGRATOR 1 COMPLEX SUBUNIT 1"/>
    <property type="match status" value="1"/>
</dbReference>
<dbReference type="InterPro" id="IPR009097">
    <property type="entry name" value="Cyclic_Pdiesterase"/>
</dbReference>
<dbReference type="SUPFAM" id="SSF54791">
    <property type="entry name" value="Eukaryotic type KH-domain (KH-domain type I)"/>
    <property type="match status" value="1"/>
</dbReference>
<dbReference type="SMART" id="SM00322">
    <property type="entry name" value="KH"/>
    <property type="match status" value="1"/>
</dbReference>
<dbReference type="InterPro" id="IPR004087">
    <property type="entry name" value="KH_dom"/>
</dbReference>
<dbReference type="AlphaFoldDB" id="A0A7E5VG84"/>
<dbReference type="InterPro" id="IPR004088">
    <property type="entry name" value="KH_dom_type_1"/>
</dbReference>
<dbReference type="PANTHER" id="PTHR13360">
    <property type="entry name" value="ACTIVATING SIGNAL COINTEGRATOR 1 COMPLEX SUBUNIT 1"/>
    <property type="match status" value="1"/>
</dbReference>
<dbReference type="InterPro" id="IPR009210">
    <property type="entry name" value="ASCC1"/>
</dbReference>
<dbReference type="GO" id="GO:0006307">
    <property type="term" value="P:DNA alkylation repair"/>
    <property type="evidence" value="ECO:0007669"/>
    <property type="project" value="InterPro"/>
</dbReference>
<dbReference type="GO" id="GO:0006355">
    <property type="term" value="P:regulation of DNA-templated transcription"/>
    <property type="evidence" value="ECO:0007669"/>
    <property type="project" value="TreeGrafter"/>
</dbReference>
<keyword evidence="3" id="KW-1185">Reference proteome</keyword>
<dbReference type="PIRSF" id="PIRSF027019">
    <property type="entry name" value="Euk_LigT"/>
    <property type="match status" value="1"/>
</dbReference>
<dbReference type="OrthoDB" id="277832at2759"/>
<protein>
    <submittedName>
        <fullName evidence="4">Activating signal cointegrator 1 complex subunit 1</fullName>
    </submittedName>
</protein>
<feature type="domain" description="K Homology" evidence="2">
    <location>
        <begin position="61"/>
        <end position="129"/>
    </location>
</feature>
<dbReference type="PROSITE" id="PS50084">
    <property type="entry name" value="KH_TYPE_1"/>
    <property type="match status" value="1"/>
</dbReference>
<dbReference type="InterPro" id="IPR036612">
    <property type="entry name" value="KH_dom_type_1_sf"/>
</dbReference>
<evidence type="ECO:0000313" key="4">
    <source>
        <dbReference type="RefSeq" id="XP_026727251.1"/>
    </source>
</evidence>
<dbReference type="Proteomes" id="UP000322000">
    <property type="component" value="Chromosome 4"/>
</dbReference>
<dbReference type="InterPro" id="IPR047538">
    <property type="entry name" value="KH-I_ASCC1"/>
</dbReference>
<dbReference type="Gene3D" id="3.90.1140.10">
    <property type="entry name" value="Cyclic phosphodiesterase"/>
    <property type="match status" value="1"/>
</dbReference>
<keyword evidence="1" id="KW-0694">RNA-binding</keyword>
<dbReference type="RefSeq" id="XP_026727251.1">
    <property type="nucleotide sequence ID" value="XM_026871450.1"/>
</dbReference>
<dbReference type="Gene3D" id="3.30.1370.10">
    <property type="entry name" value="K Homology domain, type 1"/>
    <property type="match status" value="1"/>
</dbReference>
<reference evidence="4" key="1">
    <citation type="submission" date="2025-08" db="UniProtKB">
        <authorList>
            <consortium name="RefSeq"/>
        </authorList>
    </citation>
    <scope>IDENTIFICATION</scope>
</reference>
<gene>
    <name evidence="4" type="primary">LOC113493458</name>
</gene>
<proteinExistence type="predicted"/>
<dbReference type="InterPro" id="IPR019510">
    <property type="entry name" value="AKAP7-like_phosphoesterase"/>
</dbReference>
<dbReference type="Pfam" id="PF00013">
    <property type="entry name" value="KH_1"/>
    <property type="match status" value="1"/>
</dbReference>
<organism evidence="3 4">
    <name type="scientific">Trichoplusia ni</name>
    <name type="common">Cabbage looper</name>
    <dbReference type="NCBI Taxonomy" id="7111"/>
    <lineage>
        <taxon>Eukaryota</taxon>
        <taxon>Metazoa</taxon>
        <taxon>Ecdysozoa</taxon>
        <taxon>Arthropoda</taxon>
        <taxon>Hexapoda</taxon>
        <taxon>Insecta</taxon>
        <taxon>Pterygota</taxon>
        <taxon>Neoptera</taxon>
        <taxon>Endopterygota</taxon>
        <taxon>Lepidoptera</taxon>
        <taxon>Glossata</taxon>
        <taxon>Ditrysia</taxon>
        <taxon>Noctuoidea</taxon>
        <taxon>Noctuidae</taxon>
        <taxon>Plusiinae</taxon>
        <taxon>Trichoplusia</taxon>
    </lineage>
</organism>
<accession>A0A7E5VG84</accession>
<dbReference type="CDD" id="cd22419">
    <property type="entry name" value="KH-I_ASCC1"/>
    <property type="match status" value="1"/>
</dbReference>
<sequence>MMSDILRPHLVWIEGRCYRVNDHSIEVTSLQEHDSYENDTYDDEYDEGGDEDVEVVMMDSSRYRSSLHVSKHYLGSIIGKKGAMKLRIQRDTNTELKIPKQGQDGDVVIYGPSESSVKAARRRINIIVMSSRMKQRATHFISIPMNSPDVVKRYEKFEAEVLRDCPSRGLEKSIFIGGQKLHLTLGVMCLMDNEERSIASNLLKQAKNEVIMPILLEHLPLKIRLKGLSYMNDDPSEIDVLYGLVEEEGNTKGLIQEMSDAIVDFYYRAGYMEREHGRENVKLHVTLINSKYRSKSDTPHVDDQGTRARQPRINFDGTEILEKFANYDFGVVELNSIHLSQRHSTGPDGYYQPTCVINLQ</sequence>
<dbReference type="SUPFAM" id="SSF55144">
    <property type="entry name" value="LigT-like"/>
    <property type="match status" value="1"/>
</dbReference>